<dbReference type="OrthoDB" id="5405772at2"/>
<dbReference type="AlphaFoldDB" id="A0A1G7XFT3"/>
<sequence length="180" mass="19333">MKTLNKMTKSLILGLFVLFSTTLMAQSEQQLEVINDAEDARREIVNQNPELMELFEKAEGYAIFPNVGKGAYILGGAAGNGAVYENGTLVGMAELRQLDIGFQLGGKAFSEAIIFQTDEAFEEFKSGDLKLSSDISVVMVDEGVSGDVEFKNGIAVISMPKAGAMAGLSVGGQKFDYKDL</sequence>
<dbReference type="Proteomes" id="UP000199296">
    <property type="component" value="Unassembled WGS sequence"/>
</dbReference>
<protein>
    <submittedName>
        <fullName evidence="3">Las17-binding protein actin regulator</fullName>
    </submittedName>
</protein>
<evidence type="ECO:0000313" key="4">
    <source>
        <dbReference type="Proteomes" id="UP000199296"/>
    </source>
</evidence>
<dbReference type="STRING" id="470826.SAMN04488027_10876"/>
<dbReference type="CDD" id="cd11524">
    <property type="entry name" value="SYLF"/>
    <property type="match status" value="1"/>
</dbReference>
<reference evidence="3 4" key="1">
    <citation type="submission" date="2016-10" db="EMBL/GenBank/DDBJ databases">
        <authorList>
            <person name="de Groot N.N."/>
        </authorList>
    </citation>
    <scope>NUCLEOTIDE SEQUENCE [LARGE SCALE GENOMIC DNA]</scope>
    <source>
        <strain evidence="3 4">DSM 19803</strain>
    </source>
</reference>
<feature type="chain" id="PRO_5011637939" evidence="1">
    <location>
        <begin position="26"/>
        <end position="180"/>
    </location>
</feature>
<dbReference type="RefSeq" id="WP_093368152.1">
    <property type="nucleotide sequence ID" value="NZ_FNCW01000008.1"/>
</dbReference>
<keyword evidence="1" id="KW-0732">Signal</keyword>
<gene>
    <name evidence="3" type="ORF">SAMN04488027_10876</name>
</gene>
<dbReference type="EMBL" id="FNCW01000008">
    <property type="protein sequence ID" value="SDG82921.1"/>
    <property type="molecule type" value="Genomic_DNA"/>
</dbReference>
<name>A0A1G7XFT3_9FLAO</name>
<evidence type="ECO:0000256" key="1">
    <source>
        <dbReference type="SAM" id="SignalP"/>
    </source>
</evidence>
<dbReference type="Pfam" id="PF04366">
    <property type="entry name" value="Ysc84"/>
    <property type="match status" value="1"/>
</dbReference>
<keyword evidence="4" id="KW-1185">Reference proteome</keyword>
<organism evidence="3 4">
    <name type="scientific">Psychroflexus sediminis</name>
    <dbReference type="NCBI Taxonomy" id="470826"/>
    <lineage>
        <taxon>Bacteria</taxon>
        <taxon>Pseudomonadati</taxon>
        <taxon>Bacteroidota</taxon>
        <taxon>Flavobacteriia</taxon>
        <taxon>Flavobacteriales</taxon>
        <taxon>Flavobacteriaceae</taxon>
        <taxon>Psychroflexus</taxon>
    </lineage>
</organism>
<dbReference type="InterPro" id="IPR007461">
    <property type="entry name" value="Ysc84_actin-binding"/>
</dbReference>
<evidence type="ECO:0000259" key="2">
    <source>
        <dbReference type="Pfam" id="PF04366"/>
    </source>
</evidence>
<accession>A0A1G7XFT3</accession>
<evidence type="ECO:0000313" key="3">
    <source>
        <dbReference type="EMBL" id="SDG82921.1"/>
    </source>
</evidence>
<proteinExistence type="predicted"/>
<feature type="signal peptide" evidence="1">
    <location>
        <begin position="1"/>
        <end position="25"/>
    </location>
</feature>
<feature type="domain" description="Ysc84 actin-binding" evidence="2">
    <location>
        <begin position="98"/>
        <end position="175"/>
    </location>
</feature>